<evidence type="ECO:0000256" key="2">
    <source>
        <dbReference type="ARBA" id="ARBA00022801"/>
    </source>
</evidence>
<organism evidence="4 5">
    <name type="scientific">Bacteriovorax antarcticus</name>
    <dbReference type="NCBI Taxonomy" id="3088717"/>
    <lineage>
        <taxon>Bacteria</taxon>
        <taxon>Pseudomonadati</taxon>
        <taxon>Bdellovibrionota</taxon>
        <taxon>Bacteriovoracia</taxon>
        <taxon>Bacteriovoracales</taxon>
        <taxon>Bacteriovoracaceae</taxon>
        <taxon>Bacteriovorax</taxon>
    </lineage>
</organism>
<dbReference type="PROSITE" id="PS51747">
    <property type="entry name" value="CYT_DCMP_DEAMINASES_2"/>
    <property type="match status" value="1"/>
</dbReference>
<accession>A0ABU5VQU9</accession>
<dbReference type="InterPro" id="IPR016473">
    <property type="entry name" value="dCMP_deaminase"/>
</dbReference>
<evidence type="ECO:0000313" key="5">
    <source>
        <dbReference type="Proteomes" id="UP001302274"/>
    </source>
</evidence>
<dbReference type="InterPro" id="IPR002125">
    <property type="entry name" value="CMP_dCMP_dom"/>
</dbReference>
<dbReference type="InterPro" id="IPR035105">
    <property type="entry name" value="Deoxycytidylate_deaminase_dom"/>
</dbReference>
<dbReference type="InterPro" id="IPR016193">
    <property type="entry name" value="Cytidine_deaminase-like"/>
</dbReference>
<dbReference type="SUPFAM" id="SSF53927">
    <property type="entry name" value="Cytidine deaminase-like"/>
    <property type="match status" value="1"/>
</dbReference>
<dbReference type="RefSeq" id="WP_323574927.1">
    <property type="nucleotide sequence ID" value="NZ_JAYGJQ010000001.1"/>
</dbReference>
<dbReference type="Pfam" id="PF00383">
    <property type="entry name" value="dCMP_cyt_deam_1"/>
    <property type="match status" value="1"/>
</dbReference>
<dbReference type="Proteomes" id="UP001302274">
    <property type="component" value="Unassembled WGS sequence"/>
</dbReference>
<evidence type="ECO:0000259" key="3">
    <source>
        <dbReference type="PROSITE" id="PS51747"/>
    </source>
</evidence>
<evidence type="ECO:0000313" key="4">
    <source>
        <dbReference type="EMBL" id="MEA9355414.1"/>
    </source>
</evidence>
<proteinExistence type="predicted"/>
<dbReference type="PANTHER" id="PTHR11086:SF18">
    <property type="entry name" value="DEOXYCYTIDYLATE DEAMINASE"/>
    <property type="match status" value="1"/>
</dbReference>
<dbReference type="InterPro" id="IPR015517">
    <property type="entry name" value="dCMP_deaminase-rel"/>
</dbReference>
<sequence length="181" mass="20312">MIDYTDPKINFVPTKSALSWDEYFMLQAMIAAFKSKDPATKVGSVFVDKNNHQITMGYNGFVAGIDESKVPWGKDPSAPLEFQKYGYVVHSEANAILHASRSLEGSRAYVTLFPCNECAKLIASSKVKEVIYLSDKHHSTESNRIAKRIFELSGVTYRKLDFPPNALHKLTEHLQNLLGDI</sequence>
<feature type="domain" description="CMP/dCMP-type deaminase" evidence="3">
    <location>
        <begin position="19"/>
        <end position="143"/>
    </location>
</feature>
<dbReference type="EMBL" id="JAYGJQ010000001">
    <property type="protein sequence ID" value="MEA9355414.1"/>
    <property type="molecule type" value="Genomic_DNA"/>
</dbReference>
<gene>
    <name evidence="4" type="ORF">SHI21_04355</name>
</gene>
<dbReference type="PIRSF" id="PIRSF006019">
    <property type="entry name" value="dCMP_deaminase"/>
    <property type="match status" value="1"/>
</dbReference>
<name>A0ABU5VQU9_9BACT</name>
<dbReference type="PANTHER" id="PTHR11086">
    <property type="entry name" value="DEOXYCYTIDYLATE DEAMINASE-RELATED"/>
    <property type="match status" value="1"/>
</dbReference>
<keyword evidence="5" id="KW-1185">Reference proteome</keyword>
<reference evidence="4 5" key="1">
    <citation type="submission" date="2023-11" db="EMBL/GenBank/DDBJ databases">
        <title>A Novel Polar Bacteriovorax (B. antarcticus) Isolated from the Biocrust in Antarctica.</title>
        <authorList>
            <person name="Mun W."/>
            <person name="Choi S.Y."/>
            <person name="Mitchell R.J."/>
        </authorList>
    </citation>
    <scope>NUCLEOTIDE SEQUENCE [LARGE SCALE GENOMIC DNA]</scope>
    <source>
        <strain evidence="4 5">PP10</strain>
    </source>
</reference>
<evidence type="ECO:0000256" key="1">
    <source>
        <dbReference type="ARBA" id="ARBA00001947"/>
    </source>
</evidence>
<dbReference type="Gene3D" id="3.40.140.10">
    <property type="entry name" value="Cytidine Deaminase, domain 2"/>
    <property type="match status" value="1"/>
</dbReference>
<protein>
    <submittedName>
        <fullName evidence="4">dCMP deaminase family protein</fullName>
    </submittedName>
</protein>
<keyword evidence="2" id="KW-0378">Hydrolase</keyword>
<comment type="cofactor">
    <cofactor evidence="1">
        <name>Zn(2+)</name>
        <dbReference type="ChEBI" id="CHEBI:29105"/>
    </cofactor>
</comment>
<comment type="caution">
    <text evidence="4">The sequence shown here is derived from an EMBL/GenBank/DDBJ whole genome shotgun (WGS) entry which is preliminary data.</text>
</comment>
<dbReference type="CDD" id="cd01286">
    <property type="entry name" value="deoxycytidylate_deaminase"/>
    <property type="match status" value="1"/>
</dbReference>